<dbReference type="Gene3D" id="3.40.50.300">
    <property type="entry name" value="P-loop containing nucleotide triphosphate hydrolases"/>
    <property type="match status" value="1"/>
</dbReference>
<comment type="caution">
    <text evidence="3">The sequence shown here is derived from an EMBL/GenBank/DDBJ whole genome shotgun (WGS) entry which is preliminary data.</text>
</comment>
<dbReference type="Pfam" id="PF00004">
    <property type="entry name" value="AAA"/>
    <property type="match status" value="1"/>
</dbReference>
<dbReference type="PANTHER" id="PTHR23077:SF132">
    <property type="entry name" value="ATP-DEPENDENT ZN PROTEASE"/>
    <property type="match status" value="1"/>
</dbReference>
<proteinExistence type="predicted"/>
<dbReference type="GO" id="GO:0042254">
    <property type="term" value="P:ribosome biogenesis"/>
    <property type="evidence" value="ECO:0007669"/>
    <property type="project" value="TreeGrafter"/>
</dbReference>
<name>A0A9P3PE88_LYOSH</name>
<gene>
    <name evidence="3" type="ORF">LshimejAT787_0108630</name>
</gene>
<organism evidence="3 4">
    <name type="scientific">Lyophyllum shimeji</name>
    <name type="common">Hon-shimeji</name>
    <name type="synonym">Tricholoma shimeji</name>
    <dbReference type="NCBI Taxonomy" id="47721"/>
    <lineage>
        <taxon>Eukaryota</taxon>
        <taxon>Fungi</taxon>
        <taxon>Dikarya</taxon>
        <taxon>Basidiomycota</taxon>
        <taxon>Agaricomycotina</taxon>
        <taxon>Agaricomycetes</taxon>
        <taxon>Agaricomycetidae</taxon>
        <taxon>Agaricales</taxon>
        <taxon>Tricholomatineae</taxon>
        <taxon>Lyophyllaceae</taxon>
        <taxon>Lyophyllum</taxon>
    </lineage>
</organism>
<feature type="domain" description="AAA+ ATPase" evidence="2">
    <location>
        <begin position="226"/>
        <end position="352"/>
    </location>
</feature>
<evidence type="ECO:0000256" key="1">
    <source>
        <dbReference type="SAM" id="MobiDB-lite"/>
    </source>
</evidence>
<accession>A0A9P3PE88</accession>
<feature type="region of interest" description="Disordered" evidence="1">
    <location>
        <begin position="574"/>
        <end position="593"/>
    </location>
</feature>
<dbReference type="SUPFAM" id="SSF52540">
    <property type="entry name" value="P-loop containing nucleoside triphosphate hydrolases"/>
    <property type="match status" value="1"/>
</dbReference>
<evidence type="ECO:0000259" key="2">
    <source>
        <dbReference type="SMART" id="SM00382"/>
    </source>
</evidence>
<dbReference type="CDD" id="cd19481">
    <property type="entry name" value="RecA-like_protease"/>
    <property type="match status" value="1"/>
</dbReference>
<evidence type="ECO:0000313" key="4">
    <source>
        <dbReference type="Proteomes" id="UP001063166"/>
    </source>
</evidence>
<dbReference type="SMART" id="SM00382">
    <property type="entry name" value="AAA"/>
    <property type="match status" value="1"/>
</dbReference>
<keyword evidence="4" id="KW-1185">Reference proteome</keyword>
<reference evidence="3" key="1">
    <citation type="submission" date="2022-07" db="EMBL/GenBank/DDBJ databases">
        <title>The genome of Lyophyllum shimeji provides insight into the initial evolution of ectomycorrhizal fungal genome.</title>
        <authorList>
            <person name="Kobayashi Y."/>
            <person name="Shibata T."/>
            <person name="Hirakawa H."/>
            <person name="Shigenobu S."/>
            <person name="Nishiyama T."/>
            <person name="Yamada A."/>
            <person name="Hasebe M."/>
            <person name="Kawaguchi M."/>
        </authorList>
    </citation>
    <scope>NUCLEOTIDE SEQUENCE</scope>
    <source>
        <strain evidence="3">AT787</strain>
    </source>
</reference>
<dbReference type="GO" id="GO:0005634">
    <property type="term" value="C:nucleus"/>
    <property type="evidence" value="ECO:0007669"/>
    <property type="project" value="TreeGrafter"/>
</dbReference>
<dbReference type="GO" id="GO:0003723">
    <property type="term" value="F:RNA binding"/>
    <property type="evidence" value="ECO:0007669"/>
    <property type="project" value="TreeGrafter"/>
</dbReference>
<dbReference type="InterPro" id="IPR050168">
    <property type="entry name" value="AAA_ATPase_domain"/>
</dbReference>
<dbReference type="PANTHER" id="PTHR23077">
    <property type="entry name" value="AAA-FAMILY ATPASE"/>
    <property type="match status" value="1"/>
</dbReference>
<dbReference type="Proteomes" id="UP001063166">
    <property type="component" value="Unassembled WGS sequence"/>
</dbReference>
<dbReference type="AlphaFoldDB" id="A0A9P3PE88"/>
<dbReference type="InterPro" id="IPR003593">
    <property type="entry name" value="AAA+_ATPase"/>
</dbReference>
<dbReference type="InterPro" id="IPR027417">
    <property type="entry name" value="P-loop_NTPase"/>
</dbReference>
<dbReference type="InterPro" id="IPR003959">
    <property type="entry name" value="ATPase_AAA_core"/>
</dbReference>
<protein>
    <submittedName>
        <fullName evidence="3">ATPase associated with various cellular activities (AAA)</fullName>
    </submittedName>
</protein>
<dbReference type="OrthoDB" id="2115716at2759"/>
<feature type="compositionally biased region" description="Basic and acidic residues" evidence="1">
    <location>
        <begin position="582"/>
        <end position="593"/>
    </location>
</feature>
<dbReference type="EMBL" id="BRPK01000001">
    <property type="protein sequence ID" value="GLB33979.1"/>
    <property type="molecule type" value="Genomic_DNA"/>
</dbReference>
<evidence type="ECO:0000313" key="3">
    <source>
        <dbReference type="EMBL" id="GLB33979.1"/>
    </source>
</evidence>
<dbReference type="GO" id="GO:0016887">
    <property type="term" value="F:ATP hydrolysis activity"/>
    <property type="evidence" value="ECO:0007669"/>
    <property type="project" value="InterPro"/>
</dbReference>
<dbReference type="GO" id="GO:1990275">
    <property type="term" value="F:preribosome binding"/>
    <property type="evidence" value="ECO:0007669"/>
    <property type="project" value="TreeGrafter"/>
</dbReference>
<dbReference type="GO" id="GO:0005524">
    <property type="term" value="F:ATP binding"/>
    <property type="evidence" value="ECO:0007669"/>
    <property type="project" value="InterPro"/>
</dbReference>
<sequence length="593" mass="66612">MDEAFVNVWFDKDKLTDAAVDNGKDEFYSKWHDQASAKHANPFLAGADALRQLYPNLSLVGTTDYQLDILNHPGVVATPLENTPLVTDTFFRAIARGLGAKPGLLLERIHFGGFKVSFDKYEYLLFVVQYTSGFGNTIARYILHDGPEDPSRLLLLAAGAWAVQLHDEIWVFNQGYWQKDHGLWAEIQKADWKDVILKKDFKMSLQKDVYGFFSSEKIYKDLGIPWKRGLIMYGPPGNGKTISIKVIMKTCEEQGFTPLYVKSFQSYMGEENSMAEVFGHARQMAPCVLILEDLDSLINDRNRSFFLNQLDGLTGNDGLLVVGTTNHFERLDPGLSSRPSRFDRHFKFDDPDRDERVLYAKYWQNKLKDNENISFPDQLVEDIAEATERFSFAYLKEAFVSSLVGLATYEGDDKPSFGLLIKAQIKTLRKELERLAFSNNTSSTWSYTSTGTLADPVPASSTRQWYSRNALMETARPNDTNYAPVASNGRDVRVLLDTLSASVTAKKYSTTLRSTGIYGDRLPPSYRGVGAGSCPADQIDTDGDLMERIRHLRMGDQSVCEPARRNTGMFGVIGNGYPSPESRGHDADLARNA</sequence>